<accession>A0A8D8FB28</accession>
<feature type="region of interest" description="Disordered" evidence="1">
    <location>
        <begin position="77"/>
        <end position="144"/>
    </location>
</feature>
<protein>
    <submittedName>
        <fullName evidence="2">(northern house mosquito) hypothetical protein</fullName>
    </submittedName>
</protein>
<reference evidence="2" key="1">
    <citation type="submission" date="2021-05" db="EMBL/GenBank/DDBJ databases">
        <authorList>
            <person name="Alioto T."/>
            <person name="Alioto T."/>
            <person name="Gomez Garrido J."/>
        </authorList>
    </citation>
    <scope>NUCLEOTIDE SEQUENCE</scope>
</reference>
<feature type="region of interest" description="Disordered" evidence="1">
    <location>
        <begin position="1"/>
        <end position="50"/>
    </location>
</feature>
<sequence>MGKTRTTTGRRQRMAWSGRAVHTRRRPDPAGAAGAQRPRRTASFPPLSRDRIRLVPHRPYSLLTMEDHGKNRRLRVSVHHQSAPEAEKAANSDTTSHIQPGTVRDADRIAGESPSYPRRISTSREPPVASCTTRRFSGREEDSA</sequence>
<proteinExistence type="predicted"/>
<evidence type="ECO:0000256" key="1">
    <source>
        <dbReference type="SAM" id="MobiDB-lite"/>
    </source>
</evidence>
<dbReference type="EMBL" id="HBUE01049863">
    <property type="protein sequence ID" value="CAG6463933.1"/>
    <property type="molecule type" value="Transcribed_RNA"/>
</dbReference>
<name>A0A8D8FB28_CULPI</name>
<dbReference type="AlphaFoldDB" id="A0A8D8FB28"/>
<evidence type="ECO:0000313" key="2">
    <source>
        <dbReference type="EMBL" id="CAG6463933.1"/>
    </source>
</evidence>
<organism evidence="2">
    <name type="scientific">Culex pipiens</name>
    <name type="common">House mosquito</name>
    <dbReference type="NCBI Taxonomy" id="7175"/>
    <lineage>
        <taxon>Eukaryota</taxon>
        <taxon>Metazoa</taxon>
        <taxon>Ecdysozoa</taxon>
        <taxon>Arthropoda</taxon>
        <taxon>Hexapoda</taxon>
        <taxon>Insecta</taxon>
        <taxon>Pterygota</taxon>
        <taxon>Neoptera</taxon>
        <taxon>Endopterygota</taxon>
        <taxon>Diptera</taxon>
        <taxon>Nematocera</taxon>
        <taxon>Culicoidea</taxon>
        <taxon>Culicidae</taxon>
        <taxon>Culicinae</taxon>
        <taxon>Culicini</taxon>
        <taxon>Culex</taxon>
        <taxon>Culex</taxon>
    </lineage>
</organism>